<dbReference type="Pfam" id="PF25583">
    <property type="entry name" value="WCX"/>
    <property type="match status" value="1"/>
</dbReference>
<dbReference type="InterPro" id="IPR051534">
    <property type="entry name" value="CBASS_pafABC_assoc_protein"/>
</dbReference>
<keyword evidence="1" id="KW-0805">Transcription regulation</keyword>
<dbReference type="EMBL" id="QJKF01000002">
    <property type="protein sequence ID" value="PXX68904.1"/>
    <property type="molecule type" value="Genomic_DNA"/>
</dbReference>
<gene>
    <name evidence="5" type="ORF">DFR70_102590</name>
</gene>
<organism evidence="5 6">
    <name type="scientific">Nocardia tenerifensis</name>
    <dbReference type="NCBI Taxonomy" id="228006"/>
    <lineage>
        <taxon>Bacteria</taxon>
        <taxon>Bacillati</taxon>
        <taxon>Actinomycetota</taxon>
        <taxon>Actinomycetes</taxon>
        <taxon>Mycobacteriales</taxon>
        <taxon>Nocardiaceae</taxon>
        <taxon>Nocardia</taxon>
    </lineage>
</organism>
<dbReference type="InterPro" id="IPR026881">
    <property type="entry name" value="WYL_dom"/>
</dbReference>
<dbReference type="PROSITE" id="PS52050">
    <property type="entry name" value="WYL"/>
    <property type="match status" value="1"/>
</dbReference>
<keyword evidence="3" id="KW-0804">Transcription</keyword>
<evidence type="ECO:0000313" key="5">
    <source>
        <dbReference type="EMBL" id="PXX68904.1"/>
    </source>
</evidence>
<dbReference type="PANTHER" id="PTHR34580:SF3">
    <property type="entry name" value="PROTEIN PAFB"/>
    <property type="match status" value="1"/>
</dbReference>
<name>A0A318K869_9NOCA</name>
<evidence type="ECO:0000259" key="4">
    <source>
        <dbReference type="PROSITE" id="PS51000"/>
    </source>
</evidence>
<dbReference type="PANTHER" id="PTHR34580">
    <property type="match status" value="1"/>
</dbReference>
<evidence type="ECO:0000256" key="2">
    <source>
        <dbReference type="ARBA" id="ARBA00023125"/>
    </source>
</evidence>
<keyword evidence="2 5" id="KW-0238">DNA-binding</keyword>
<sequence length="337" mass="37151">MSYLSGMLESMNDTPARLLRLLSLLQTPRDWPGSELADRLGVTDRTVRRDIDRLRELGYPVEATMGAAGGYRLVAGSALPPLLIEDDEAVAIAVGLRAAAGYAVAGIEEASVRALTKLEQVLPAKLRRRVRVLGTALAPRTETGPLVDPEVLTALAGAVTNRERVRFAYRDGAGAGTRRHVEPVGLTPSRHRWYLVGYDLDRADWRVYRVDRIERPQPTAARITPRELPAPDPAAYVAGRRTDWGTPTFRLSVTIHAPARRIAGRLGDEPGDIVAVDENTCRLDSLRDDSPEWLAHRLIALGADFEVHQPPELIQQLRAVSARIERGIAGRKAQRRK</sequence>
<accession>A0A318K869</accession>
<dbReference type="SUPFAM" id="SSF46785">
    <property type="entry name" value="Winged helix' DNA-binding domain"/>
    <property type="match status" value="1"/>
</dbReference>
<dbReference type="PROSITE" id="PS00894">
    <property type="entry name" value="HTH_DEOR_1"/>
    <property type="match status" value="1"/>
</dbReference>
<reference evidence="5 6" key="1">
    <citation type="submission" date="2018-05" db="EMBL/GenBank/DDBJ databases">
        <title>Genomic Encyclopedia of Type Strains, Phase IV (KMG-IV): sequencing the most valuable type-strain genomes for metagenomic binning, comparative biology and taxonomic classification.</title>
        <authorList>
            <person name="Goeker M."/>
        </authorList>
    </citation>
    <scope>NUCLEOTIDE SEQUENCE [LARGE SCALE GENOMIC DNA]</scope>
    <source>
        <strain evidence="5 6">DSM 44704</strain>
    </source>
</reference>
<dbReference type="InterPro" id="IPR036390">
    <property type="entry name" value="WH_DNA-bd_sf"/>
</dbReference>
<dbReference type="InterPro" id="IPR057727">
    <property type="entry name" value="WCX_dom"/>
</dbReference>
<comment type="caution">
    <text evidence="5">The sequence shown here is derived from an EMBL/GenBank/DDBJ whole genome shotgun (WGS) entry which is preliminary data.</text>
</comment>
<dbReference type="Proteomes" id="UP000247569">
    <property type="component" value="Unassembled WGS sequence"/>
</dbReference>
<dbReference type="GO" id="GO:0003677">
    <property type="term" value="F:DNA binding"/>
    <property type="evidence" value="ECO:0007669"/>
    <property type="project" value="UniProtKB-KW"/>
</dbReference>
<dbReference type="InterPro" id="IPR013196">
    <property type="entry name" value="HTH_11"/>
</dbReference>
<evidence type="ECO:0000256" key="3">
    <source>
        <dbReference type="ARBA" id="ARBA00023163"/>
    </source>
</evidence>
<dbReference type="InterPro" id="IPR018356">
    <property type="entry name" value="Tscrpt_reg_HTH_DeoR_CS"/>
</dbReference>
<dbReference type="InterPro" id="IPR036388">
    <property type="entry name" value="WH-like_DNA-bd_sf"/>
</dbReference>
<dbReference type="InterPro" id="IPR001034">
    <property type="entry name" value="DeoR_HTH"/>
</dbReference>
<feature type="domain" description="HTH deoR-type" evidence="4">
    <location>
        <begin position="14"/>
        <end position="69"/>
    </location>
</feature>
<evidence type="ECO:0000313" key="6">
    <source>
        <dbReference type="Proteomes" id="UP000247569"/>
    </source>
</evidence>
<dbReference type="Pfam" id="PF13280">
    <property type="entry name" value="WYL"/>
    <property type="match status" value="1"/>
</dbReference>
<proteinExistence type="predicted"/>
<dbReference type="InterPro" id="IPR028349">
    <property type="entry name" value="PafC-like"/>
</dbReference>
<dbReference type="Gene3D" id="1.10.10.10">
    <property type="entry name" value="Winged helix-like DNA-binding domain superfamily/Winged helix DNA-binding domain"/>
    <property type="match status" value="1"/>
</dbReference>
<dbReference type="PIRSF" id="PIRSF016838">
    <property type="entry name" value="PafC"/>
    <property type="match status" value="1"/>
</dbReference>
<dbReference type="GO" id="GO:0003700">
    <property type="term" value="F:DNA-binding transcription factor activity"/>
    <property type="evidence" value="ECO:0007669"/>
    <property type="project" value="InterPro"/>
</dbReference>
<dbReference type="AlphaFoldDB" id="A0A318K869"/>
<dbReference type="PROSITE" id="PS51000">
    <property type="entry name" value="HTH_DEOR_2"/>
    <property type="match status" value="1"/>
</dbReference>
<evidence type="ECO:0000256" key="1">
    <source>
        <dbReference type="ARBA" id="ARBA00023015"/>
    </source>
</evidence>
<keyword evidence="6" id="KW-1185">Reference proteome</keyword>
<dbReference type="Pfam" id="PF08279">
    <property type="entry name" value="HTH_11"/>
    <property type="match status" value="1"/>
</dbReference>
<protein>
    <submittedName>
        <fullName evidence="5">Putative DNA-binding transcriptional regulator YafY</fullName>
    </submittedName>
</protein>